<sequence length="160" mass="15460">MRAPSGPASVPGISRRRVLAGLLLLPPALAGCSIGAGAGDGPDPLIALAEAARSDAALAAAAVAASPALADRVRPLADARTAHAVALEAEVARADPDRAPVQPTTPPARPASTVTLAQVRAATVASGQAAAGAVLTLPVDRVGLVASVAACCAAYAEVLG</sequence>
<keyword evidence="3" id="KW-1185">Reference proteome</keyword>
<evidence type="ECO:0000256" key="1">
    <source>
        <dbReference type="SAM" id="SignalP"/>
    </source>
</evidence>
<reference evidence="2 3" key="1">
    <citation type="submission" date="2020-04" db="EMBL/GenBank/DDBJ databases">
        <authorList>
            <person name="Klaysubun C."/>
            <person name="Duangmal K."/>
            <person name="Lipun K."/>
        </authorList>
    </citation>
    <scope>NUCLEOTIDE SEQUENCE [LARGE SCALE GENOMIC DNA]</scope>
    <source>
        <strain evidence="2 3">JCM 11839</strain>
    </source>
</reference>
<dbReference type="RefSeq" id="WP_169396344.1">
    <property type="nucleotide sequence ID" value="NZ_BAAAJH010000014.1"/>
</dbReference>
<dbReference type="PROSITE" id="PS51257">
    <property type="entry name" value="PROKAR_LIPOPROTEIN"/>
    <property type="match status" value="1"/>
</dbReference>
<keyword evidence="1" id="KW-0732">Signal</keyword>
<name>A0ABX1RF60_9PSEU</name>
<evidence type="ECO:0000313" key="2">
    <source>
        <dbReference type="EMBL" id="NMH78269.1"/>
    </source>
</evidence>
<dbReference type="Proteomes" id="UP001296706">
    <property type="component" value="Unassembled WGS sequence"/>
</dbReference>
<gene>
    <name evidence="2" type="ORF">HF577_14390</name>
</gene>
<feature type="signal peptide" evidence="1">
    <location>
        <begin position="1"/>
        <end position="30"/>
    </location>
</feature>
<proteinExistence type="predicted"/>
<accession>A0ABX1RF60</accession>
<evidence type="ECO:0000313" key="3">
    <source>
        <dbReference type="Proteomes" id="UP001296706"/>
    </source>
</evidence>
<protein>
    <submittedName>
        <fullName evidence="2">Uncharacterized protein</fullName>
    </submittedName>
</protein>
<comment type="caution">
    <text evidence="2">The sequence shown here is derived from an EMBL/GenBank/DDBJ whole genome shotgun (WGS) entry which is preliminary data.</text>
</comment>
<organism evidence="2 3">
    <name type="scientific">Pseudonocardia xinjiangensis</name>
    <dbReference type="NCBI Taxonomy" id="75289"/>
    <lineage>
        <taxon>Bacteria</taxon>
        <taxon>Bacillati</taxon>
        <taxon>Actinomycetota</taxon>
        <taxon>Actinomycetes</taxon>
        <taxon>Pseudonocardiales</taxon>
        <taxon>Pseudonocardiaceae</taxon>
        <taxon>Pseudonocardia</taxon>
    </lineage>
</organism>
<dbReference type="EMBL" id="JAAXKY010000040">
    <property type="protein sequence ID" value="NMH78269.1"/>
    <property type="molecule type" value="Genomic_DNA"/>
</dbReference>
<feature type="chain" id="PRO_5046364547" evidence="1">
    <location>
        <begin position="31"/>
        <end position="160"/>
    </location>
</feature>